<evidence type="ECO:0000313" key="2">
    <source>
        <dbReference type="EMBL" id="MEU7297545.1"/>
    </source>
</evidence>
<dbReference type="Pfam" id="PF22673">
    <property type="entry name" value="MCP-like_PDC_1"/>
    <property type="match status" value="1"/>
</dbReference>
<protein>
    <submittedName>
        <fullName evidence="2">Cache domain-containing protein</fullName>
    </submittedName>
</protein>
<keyword evidence="3" id="KW-1185">Reference proteome</keyword>
<gene>
    <name evidence="2" type="ORF">AB0A76_30840</name>
</gene>
<dbReference type="Proteomes" id="UP001551210">
    <property type="component" value="Unassembled WGS sequence"/>
</dbReference>
<feature type="compositionally biased region" description="Basic and acidic residues" evidence="1">
    <location>
        <begin position="74"/>
        <end position="87"/>
    </location>
</feature>
<dbReference type="CDD" id="cd12913">
    <property type="entry name" value="PDC1_MCP_like"/>
    <property type="match status" value="1"/>
</dbReference>
<proteinExistence type="predicted"/>
<sequence>MGSSTGPAGRAATTADTPRTDGATGDGPLSEAARGGSEAWGEVVERVRGTLDEVFAAVAETGADTSALLADLSRSGEPRSDRSHPGRSDSGPSRSDASRSGREPLVADLAALRPGLHARLAAHPLVSGLGFVAAPGLLGDAPGWLEWWQRGPGGAVRPLLLDLDPEHSAYSDYTHWDWYTLPRETGSRAVAGPYVDYLCSDEYGLTLSAPVTLDGRFVGVAAADVYLRHFEAAVLPALQRLPAPARLVNARGRVAASTDPAHLVGSLTKGPDFGAVLAGPPTGRHADGLRLLPCAGTPLVLVTAED</sequence>
<evidence type="ECO:0000256" key="1">
    <source>
        <dbReference type="SAM" id="MobiDB-lite"/>
    </source>
</evidence>
<name>A0ABV3D570_STREX</name>
<feature type="region of interest" description="Disordered" evidence="1">
    <location>
        <begin position="73"/>
        <end position="102"/>
    </location>
</feature>
<feature type="compositionally biased region" description="Low complexity" evidence="1">
    <location>
        <begin position="1"/>
        <end position="28"/>
    </location>
</feature>
<comment type="caution">
    <text evidence="2">The sequence shown here is derived from an EMBL/GenBank/DDBJ whole genome shotgun (WGS) entry which is preliminary data.</text>
</comment>
<feature type="region of interest" description="Disordered" evidence="1">
    <location>
        <begin position="1"/>
        <end position="41"/>
    </location>
</feature>
<reference evidence="2 3" key="1">
    <citation type="submission" date="2024-06" db="EMBL/GenBank/DDBJ databases">
        <title>The Natural Products Discovery Center: Release of the First 8490 Sequenced Strains for Exploring Actinobacteria Biosynthetic Diversity.</title>
        <authorList>
            <person name="Kalkreuter E."/>
            <person name="Kautsar S.A."/>
            <person name="Yang D."/>
            <person name="Bader C.D."/>
            <person name="Teijaro C.N."/>
            <person name="Fluegel L."/>
            <person name="Davis C.M."/>
            <person name="Simpson J.R."/>
            <person name="Lauterbach L."/>
            <person name="Steele A.D."/>
            <person name="Gui C."/>
            <person name="Meng S."/>
            <person name="Li G."/>
            <person name="Viehrig K."/>
            <person name="Ye F."/>
            <person name="Su P."/>
            <person name="Kiefer A.F."/>
            <person name="Nichols A."/>
            <person name="Cepeda A.J."/>
            <person name="Yan W."/>
            <person name="Fan B."/>
            <person name="Jiang Y."/>
            <person name="Adhikari A."/>
            <person name="Zheng C.-J."/>
            <person name="Schuster L."/>
            <person name="Cowan T.M."/>
            <person name="Smanski M.J."/>
            <person name="Chevrette M.G."/>
            <person name="De Carvalho L.P.S."/>
            <person name="Shen B."/>
        </authorList>
    </citation>
    <scope>NUCLEOTIDE SEQUENCE [LARGE SCALE GENOMIC DNA]</scope>
    <source>
        <strain evidence="2 3">NPDC045705</strain>
    </source>
</reference>
<organism evidence="2 3">
    <name type="scientific">Streptomyces exfoliatus</name>
    <name type="common">Streptomyces hydrogenans</name>
    <dbReference type="NCBI Taxonomy" id="1905"/>
    <lineage>
        <taxon>Bacteria</taxon>
        <taxon>Bacillati</taxon>
        <taxon>Actinomycetota</taxon>
        <taxon>Actinomycetes</taxon>
        <taxon>Kitasatosporales</taxon>
        <taxon>Streptomycetaceae</taxon>
        <taxon>Streptomyces</taxon>
    </lineage>
</organism>
<accession>A0ABV3D570</accession>
<evidence type="ECO:0000313" key="3">
    <source>
        <dbReference type="Proteomes" id="UP001551210"/>
    </source>
</evidence>
<dbReference type="Gene3D" id="3.30.450.20">
    <property type="entry name" value="PAS domain"/>
    <property type="match status" value="1"/>
</dbReference>
<dbReference type="RefSeq" id="WP_359215201.1">
    <property type="nucleotide sequence ID" value="NZ_JBEZAM010000071.1"/>
</dbReference>
<dbReference type="EMBL" id="JBEZAM010000071">
    <property type="protein sequence ID" value="MEU7297545.1"/>
    <property type="molecule type" value="Genomic_DNA"/>
</dbReference>